<dbReference type="Gene3D" id="1.20.930.20">
    <property type="entry name" value="Adaptor protein Cbl, N-terminal domain"/>
    <property type="match status" value="1"/>
</dbReference>
<dbReference type="GO" id="GO:0016301">
    <property type="term" value="F:kinase activity"/>
    <property type="evidence" value="ECO:0007669"/>
    <property type="project" value="UniProtKB-KW"/>
</dbReference>
<dbReference type="SMART" id="SM00220">
    <property type="entry name" value="S_TKc"/>
    <property type="match status" value="1"/>
</dbReference>
<dbReference type="PANTHER" id="PTHR27006">
    <property type="entry name" value="PROMASTIGOTE SURFACE ANTIGEN PROTEIN PSA"/>
    <property type="match status" value="1"/>
</dbReference>
<dbReference type="EMBL" id="OZ075138">
    <property type="protein sequence ID" value="CAL5011808.1"/>
    <property type="molecule type" value="Genomic_DNA"/>
</dbReference>
<sequence length="551" mass="61749">MALWDALAPAATVAQLVGTDAAALVSATLQAVRTARRNRGECRALARRVMMVGDLLQLAQQGRSSSEAMRRPEVRRALDGLGGALRRAYELVESCQERGAVYGFVMAGRQAEQFRDVQAEIDAYLLVFPMVSHIDITIRLDRIYNILVPLDSSQQELEVVPMSSPTSHLEPHDRSEGVAFMASHFESNQVVTQTSEVEEHHREGHQESLEELLTRDQRMKWLCWLPQQEAEEHPAYDLLKAAANNFSCENIIGFGAWSTVYKAHIGDGLKVAIKKYPTHVLSVSSQYKSEFGVLKKLEHANIIKLLGHCTGEGEMILVYEYMPNGSLDKIIFDGRGDASLDWLTLFRIIEGIAHGLLYLHTHELCIVHRDLKPSNILLDFDMNSKISDFGIAKMLCPGSSYDTGLSGTYGYMAPEYHRQGILSTKVDVYAYGVILLEAIAGKKSSVPCLQDDEYVNFIEHVWSLWSTGRTFELIDPPLRNNGAQITDISRCIEIALLCVQTDPADRPFMSDVVLMLSNKKTMPFPNRPDVYQSYSPKSEATWSSSDFTWPR</sequence>
<evidence type="ECO:0000256" key="4">
    <source>
        <dbReference type="ARBA" id="ARBA00022840"/>
    </source>
</evidence>
<evidence type="ECO:0000256" key="2">
    <source>
        <dbReference type="ARBA" id="ARBA00022741"/>
    </source>
</evidence>
<reference evidence="7" key="1">
    <citation type="submission" date="2024-10" db="EMBL/GenBank/DDBJ databases">
        <authorList>
            <person name="Ryan C."/>
        </authorList>
    </citation>
    <scope>NUCLEOTIDE SEQUENCE [LARGE SCALE GENOMIC DNA]</scope>
</reference>
<keyword evidence="2 5" id="KW-0547">Nucleotide-binding</keyword>
<name>A0ABC9C1K7_9POAL</name>
<dbReference type="Gene3D" id="3.30.200.20">
    <property type="entry name" value="Phosphorylase Kinase, domain 1"/>
    <property type="match status" value="1"/>
</dbReference>
<evidence type="ECO:0000313" key="7">
    <source>
        <dbReference type="EMBL" id="CAL5011808.1"/>
    </source>
</evidence>
<organism evidence="7 8">
    <name type="scientific">Urochloa decumbens</name>
    <dbReference type="NCBI Taxonomy" id="240449"/>
    <lineage>
        <taxon>Eukaryota</taxon>
        <taxon>Viridiplantae</taxon>
        <taxon>Streptophyta</taxon>
        <taxon>Embryophyta</taxon>
        <taxon>Tracheophyta</taxon>
        <taxon>Spermatophyta</taxon>
        <taxon>Magnoliopsida</taxon>
        <taxon>Liliopsida</taxon>
        <taxon>Poales</taxon>
        <taxon>Poaceae</taxon>
        <taxon>PACMAD clade</taxon>
        <taxon>Panicoideae</taxon>
        <taxon>Panicodae</taxon>
        <taxon>Paniceae</taxon>
        <taxon>Melinidinae</taxon>
        <taxon>Urochloa</taxon>
    </lineage>
</organism>
<dbReference type="InterPro" id="IPR000719">
    <property type="entry name" value="Prot_kinase_dom"/>
</dbReference>
<dbReference type="PROSITE" id="PS00108">
    <property type="entry name" value="PROTEIN_KINASE_ST"/>
    <property type="match status" value="1"/>
</dbReference>
<evidence type="ECO:0000256" key="1">
    <source>
        <dbReference type="ARBA" id="ARBA00022679"/>
    </source>
</evidence>
<keyword evidence="1" id="KW-0808">Transferase</keyword>
<dbReference type="InterPro" id="IPR008271">
    <property type="entry name" value="Ser/Thr_kinase_AS"/>
</dbReference>
<accession>A0ABC9C1K7</accession>
<dbReference type="FunFam" id="1.10.510.10:FF:000384">
    <property type="entry name" value="G-type lectin S-receptor-like serine/threonine-protein kinase"/>
    <property type="match status" value="1"/>
</dbReference>
<dbReference type="PROSITE" id="PS50011">
    <property type="entry name" value="PROTEIN_KINASE_DOM"/>
    <property type="match status" value="1"/>
</dbReference>
<dbReference type="SUPFAM" id="SSF56112">
    <property type="entry name" value="Protein kinase-like (PK-like)"/>
    <property type="match status" value="1"/>
</dbReference>
<dbReference type="Proteomes" id="UP001497457">
    <property type="component" value="Chromosome 28b"/>
</dbReference>
<evidence type="ECO:0000259" key="6">
    <source>
        <dbReference type="PROSITE" id="PS50011"/>
    </source>
</evidence>
<dbReference type="AlphaFoldDB" id="A0ABC9C1K7"/>
<protein>
    <recommendedName>
        <fullName evidence="6">Protein kinase domain-containing protein</fullName>
    </recommendedName>
</protein>
<dbReference type="Pfam" id="PF19584">
    <property type="entry name" value="MCAfunc"/>
    <property type="match status" value="1"/>
</dbReference>
<keyword evidence="4 5" id="KW-0067">ATP-binding</keyword>
<dbReference type="Pfam" id="PF00069">
    <property type="entry name" value="Pkinase"/>
    <property type="match status" value="1"/>
</dbReference>
<evidence type="ECO:0000256" key="5">
    <source>
        <dbReference type="PROSITE-ProRule" id="PRU10141"/>
    </source>
</evidence>
<dbReference type="InterPro" id="IPR059179">
    <property type="entry name" value="MLKL-like_MCAfunc"/>
</dbReference>
<keyword evidence="8" id="KW-1185">Reference proteome</keyword>
<keyword evidence="3" id="KW-0418">Kinase</keyword>
<evidence type="ECO:0000256" key="3">
    <source>
        <dbReference type="ARBA" id="ARBA00022777"/>
    </source>
</evidence>
<dbReference type="PANTHER" id="PTHR27006:SF586">
    <property type="entry name" value="CYSTEINE-RICH RECEPTOR-LIKE PROTEIN KINASE 10"/>
    <property type="match status" value="1"/>
</dbReference>
<feature type="binding site" evidence="5">
    <location>
        <position position="275"/>
    </location>
    <ligand>
        <name>ATP</name>
        <dbReference type="ChEBI" id="CHEBI:30616"/>
    </ligand>
</feature>
<evidence type="ECO:0000313" key="8">
    <source>
        <dbReference type="Proteomes" id="UP001497457"/>
    </source>
</evidence>
<dbReference type="InterPro" id="IPR017441">
    <property type="entry name" value="Protein_kinase_ATP_BS"/>
</dbReference>
<dbReference type="CDD" id="cd21037">
    <property type="entry name" value="MLKL_NTD"/>
    <property type="match status" value="1"/>
</dbReference>
<dbReference type="InterPro" id="IPR036537">
    <property type="entry name" value="Adaptor_Cbl_N_dom_sf"/>
</dbReference>
<dbReference type="InterPro" id="IPR045766">
    <property type="entry name" value="MCAfunc"/>
</dbReference>
<dbReference type="PROSITE" id="PS00107">
    <property type="entry name" value="PROTEIN_KINASE_ATP"/>
    <property type="match status" value="1"/>
</dbReference>
<dbReference type="InterPro" id="IPR011009">
    <property type="entry name" value="Kinase-like_dom_sf"/>
</dbReference>
<dbReference type="GO" id="GO:0005524">
    <property type="term" value="F:ATP binding"/>
    <property type="evidence" value="ECO:0007669"/>
    <property type="project" value="UniProtKB-UniRule"/>
</dbReference>
<feature type="domain" description="Protein kinase" evidence="6">
    <location>
        <begin position="246"/>
        <end position="525"/>
    </location>
</feature>
<gene>
    <name evidence="7" type="ORF">URODEC1_LOCUS70582</name>
</gene>
<proteinExistence type="predicted"/>
<dbReference type="Gene3D" id="1.10.510.10">
    <property type="entry name" value="Transferase(Phosphotransferase) domain 1"/>
    <property type="match status" value="1"/>
</dbReference>